<evidence type="ECO:0000313" key="5">
    <source>
        <dbReference type="EMBL" id="SCE98285.1"/>
    </source>
</evidence>
<dbReference type="OrthoDB" id="3366024at2"/>
<dbReference type="Proteomes" id="UP000199504">
    <property type="component" value="Unassembled WGS sequence"/>
</dbReference>
<evidence type="ECO:0000256" key="1">
    <source>
        <dbReference type="ARBA" id="ARBA00022603"/>
    </source>
</evidence>
<dbReference type="PANTHER" id="PTHR43464">
    <property type="entry name" value="METHYLTRANSFERASE"/>
    <property type="match status" value="1"/>
</dbReference>
<dbReference type="PANTHER" id="PTHR43464:SF19">
    <property type="entry name" value="UBIQUINONE BIOSYNTHESIS O-METHYLTRANSFERASE, MITOCHONDRIAL"/>
    <property type="match status" value="1"/>
</dbReference>
<dbReference type="Gene3D" id="3.40.50.150">
    <property type="entry name" value="Vaccinia Virus protein VP39"/>
    <property type="match status" value="1"/>
</dbReference>
<dbReference type="AlphaFoldDB" id="A0A1C4WPW4"/>
<keyword evidence="3" id="KW-0949">S-adenosyl-L-methionine</keyword>
<dbReference type="InterPro" id="IPR013217">
    <property type="entry name" value="Methyltransf_12"/>
</dbReference>
<gene>
    <name evidence="5" type="ORF">GA0070564_102431</name>
</gene>
<keyword evidence="2 5" id="KW-0808">Transferase</keyword>
<reference evidence="6" key="1">
    <citation type="submission" date="2016-06" db="EMBL/GenBank/DDBJ databases">
        <authorList>
            <person name="Varghese N."/>
            <person name="Submissions Spin"/>
        </authorList>
    </citation>
    <scope>NUCLEOTIDE SEQUENCE [LARGE SCALE GENOMIC DNA]</scope>
    <source>
        <strain evidence="6">DSM 44830</strain>
    </source>
</reference>
<dbReference type="GO" id="GO:0032259">
    <property type="term" value="P:methylation"/>
    <property type="evidence" value="ECO:0007669"/>
    <property type="project" value="UniProtKB-KW"/>
</dbReference>
<dbReference type="InterPro" id="IPR029063">
    <property type="entry name" value="SAM-dependent_MTases_sf"/>
</dbReference>
<accession>A0A1C4WPW4</accession>
<keyword evidence="6" id="KW-1185">Reference proteome</keyword>
<evidence type="ECO:0000313" key="6">
    <source>
        <dbReference type="Proteomes" id="UP000199504"/>
    </source>
</evidence>
<dbReference type="RefSeq" id="WP_091605902.1">
    <property type="nucleotide sequence ID" value="NZ_FMCX01000002.1"/>
</dbReference>
<sequence>MGNSWMANSAALLEAYARHNDDLPGVVRQRLLDRAITAHLPPGPARVVDVGGGAGFQAVGLARAGHEVVLLDPDPAMLADAARRLADEPGQVRDRVRLVQGYGEQAPELVGGGFDLVCCHGILMYVDDPALLLRSVTALARPGGLLSVLAKNAESVAMRPALEGRWSDAVATLRTGVDAGGRTVDTRADTVEGVSGLLAAAGARPRAWYGLRIFTDHLRDVPGEAELDQLCELEWEAGRRDPYRRVARLFHVVAERDPA</sequence>
<dbReference type="STRING" id="262898.GA0070564_102431"/>
<dbReference type="CDD" id="cd02440">
    <property type="entry name" value="AdoMet_MTases"/>
    <property type="match status" value="1"/>
</dbReference>
<evidence type="ECO:0000259" key="4">
    <source>
        <dbReference type="Pfam" id="PF08242"/>
    </source>
</evidence>
<name>A0A1C4WPW4_9ACTN</name>
<dbReference type="EMBL" id="FMCX01000002">
    <property type="protein sequence ID" value="SCE98285.1"/>
    <property type="molecule type" value="Genomic_DNA"/>
</dbReference>
<keyword evidence="1 5" id="KW-0489">Methyltransferase</keyword>
<dbReference type="SUPFAM" id="SSF53335">
    <property type="entry name" value="S-adenosyl-L-methionine-dependent methyltransferases"/>
    <property type="match status" value="1"/>
</dbReference>
<organism evidence="5 6">
    <name type="scientific">Micromonospora mirobrigensis</name>
    <dbReference type="NCBI Taxonomy" id="262898"/>
    <lineage>
        <taxon>Bacteria</taxon>
        <taxon>Bacillati</taxon>
        <taxon>Actinomycetota</taxon>
        <taxon>Actinomycetes</taxon>
        <taxon>Micromonosporales</taxon>
        <taxon>Micromonosporaceae</taxon>
        <taxon>Micromonospora</taxon>
    </lineage>
</organism>
<protein>
    <submittedName>
        <fullName evidence="5">Methyltransferase domain-containing protein</fullName>
    </submittedName>
</protein>
<dbReference type="GO" id="GO:0008168">
    <property type="term" value="F:methyltransferase activity"/>
    <property type="evidence" value="ECO:0007669"/>
    <property type="project" value="UniProtKB-KW"/>
</dbReference>
<dbReference type="Pfam" id="PF08242">
    <property type="entry name" value="Methyltransf_12"/>
    <property type="match status" value="1"/>
</dbReference>
<proteinExistence type="predicted"/>
<evidence type="ECO:0000256" key="3">
    <source>
        <dbReference type="ARBA" id="ARBA00022691"/>
    </source>
</evidence>
<feature type="domain" description="Methyltransferase type 12" evidence="4">
    <location>
        <begin position="48"/>
        <end position="146"/>
    </location>
</feature>
<evidence type="ECO:0000256" key="2">
    <source>
        <dbReference type="ARBA" id="ARBA00022679"/>
    </source>
</evidence>